<sequence>MFLPTALTVHVTERVHSFSFLLRRLSSLMFSIHRVHGKMKLALLTLPFAVVAQDVVQQGKGNGKNKRSIPDVTPDFPSKCLDNNETTSCARCCEGSECKQWGSQFFCEPQGCNGEGLVKECGDLDITECCIKCCPSSTSCISKDPLGNVGTFCYYEPSNSQARPRPSSMVVAAPAFTVEE</sequence>
<protein>
    <submittedName>
        <fullName evidence="1">Uncharacterized protein</fullName>
    </submittedName>
</protein>
<proteinExistence type="predicted"/>
<dbReference type="Proteomes" id="UP001530400">
    <property type="component" value="Unassembled WGS sequence"/>
</dbReference>
<evidence type="ECO:0000313" key="1">
    <source>
        <dbReference type="EMBL" id="KAL3793934.1"/>
    </source>
</evidence>
<evidence type="ECO:0000313" key="2">
    <source>
        <dbReference type="Proteomes" id="UP001530400"/>
    </source>
</evidence>
<name>A0ABD3Q234_9STRA</name>
<gene>
    <name evidence="1" type="ORF">ACHAWO_002314</name>
</gene>
<accession>A0ABD3Q234</accession>
<organism evidence="1 2">
    <name type="scientific">Cyclotella atomus</name>
    <dbReference type="NCBI Taxonomy" id="382360"/>
    <lineage>
        <taxon>Eukaryota</taxon>
        <taxon>Sar</taxon>
        <taxon>Stramenopiles</taxon>
        <taxon>Ochrophyta</taxon>
        <taxon>Bacillariophyta</taxon>
        <taxon>Coscinodiscophyceae</taxon>
        <taxon>Thalassiosirophycidae</taxon>
        <taxon>Stephanodiscales</taxon>
        <taxon>Stephanodiscaceae</taxon>
        <taxon>Cyclotella</taxon>
    </lineage>
</organism>
<dbReference type="AlphaFoldDB" id="A0ABD3Q234"/>
<keyword evidence="2" id="KW-1185">Reference proteome</keyword>
<comment type="caution">
    <text evidence="1">The sequence shown here is derived from an EMBL/GenBank/DDBJ whole genome shotgun (WGS) entry which is preliminary data.</text>
</comment>
<reference evidence="1 2" key="1">
    <citation type="submission" date="2024-10" db="EMBL/GenBank/DDBJ databases">
        <title>Updated reference genomes for cyclostephanoid diatoms.</title>
        <authorList>
            <person name="Roberts W.R."/>
            <person name="Alverson A.J."/>
        </authorList>
    </citation>
    <scope>NUCLEOTIDE SEQUENCE [LARGE SCALE GENOMIC DNA]</scope>
    <source>
        <strain evidence="1 2">AJA010-31</strain>
    </source>
</reference>
<dbReference type="EMBL" id="JALLPJ020000376">
    <property type="protein sequence ID" value="KAL3793934.1"/>
    <property type="molecule type" value="Genomic_DNA"/>
</dbReference>